<dbReference type="Gene3D" id="3.30.565.60">
    <property type="match status" value="1"/>
</dbReference>
<sequence length="609" mass="69421">MIKCFEIDENQAENIINIEEGYLIDVKAKEIRPAKLSETVSAFANSGGGDIYLGIEEDSRTGARRWNGYADQEAANDVIHTLFNAHPFGNHLTFEYLSCDNKVGYILHITVKKVKNIVKSTKGEVFVRQNAGKIKIERDEDVAKLKFDKGIFTFEDEWIEVNLKRMTESKSITNFMINIIPHSEPIRYLENQELVRDEKAKVAGVLLFCDEPAVYLAKRCSIKIMRYKTREEDIGREFLDGIPLTVEGDAYNLIYQAVDKTKEIIEKIKRLGDKNLVSITYPHETIHEIITNAVLHRDYSIAADVQIRIFDNRVEIESPGKLPGHVTTQNILDTQSARNPTLVRLINKFPEPPNKDVGEGLNTAFRAMNLLRLKAPEIVETDNSVLVSIYHQSLASPEELVIKYLREHEEITNRIGREITGIKSENKMKSVFLRLKDRDIIEQIPERKGSAAAWRKTSEVLWDELKVIDGRIVNIEKTILSIIPKNINSMSLDGTEYIPLIFMSIVIQAVKGIPTSTGADMTMVINKYLTPSDKPKFSNNVSRALRDARVLNQPWISSEIINIKTNKKSFSLSDNWEPMWEMIFNQNLPSSLCVFINQVRTRGQLNISL</sequence>
<evidence type="ECO:0000313" key="3">
    <source>
        <dbReference type="Proteomes" id="UP001213721"/>
    </source>
</evidence>
<feature type="domain" description="Schlafen AlbA-2" evidence="1">
    <location>
        <begin position="20"/>
        <end position="136"/>
    </location>
</feature>
<gene>
    <name evidence="2" type="ORF">PYU98_04520</name>
</gene>
<dbReference type="RefSeq" id="WP_275057501.1">
    <property type="nucleotide sequence ID" value="NZ_CP118988.1"/>
</dbReference>
<dbReference type="InterPro" id="IPR038475">
    <property type="entry name" value="RecG_C_sf"/>
</dbReference>
<dbReference type="Proteomes" id="UP001213721">
    <property type="component" value="Chromosome"/>
</dbReference>
<dbReference type="Gene3D" id="3.30.950.30">
    <property type="entry name" value="Schlafen, AAA domain"/>
    <property type="match status" value="1"/>
</dbReference>
<proteinExistence type="predicted"/>
<dbReference type="GO" id="GO:0005524">
    <property type="term" value="F:ATP binding"/>
    <property type="evidence" value="ECO:0007669"/>
    <property type="project" value="UniProtKB-KW"/>
</dbReference>
<keyword evidence="2" id="KW-0547">Nucleotide-binding</keyword>
<organism evidence="2 3">
    <name type="scientific">Aeromonas allosaccharophila</name>
    <dbReference type="NCBI Taxonomy" id="656"/>
    <lineage>
        <taxon>Bacteria</taxon>
        <taxon>Pseudomonadati</taxon>
        <taxon>Pseudomonadota</taxon>
        <taxon>Gammaproteobacteria</taxon>
        <taxon>Aeromonadales</taxon>
        <taxon>Aeromonadaceae</taxon>
        <taxon>Aeromonas</taxon>
    </lineage>
</organism>
<dbReference type="PANTHER" id="PTHR30595:SF6">
    <property type="entry name" value="SCHLAFEN ALBA-2 DOMAIN-CONTAINING PROTEIN"/>
    <property type="match status" value="1"/>
</dbReference>
<dbReference type="Pfam" id="PF04326">
    <property type="entry name" value="SLFN_AlbA_2"/>
    <property type="match status" value="1"/>
</dbReference>
<dbReference type="AlphaFoldDB" id="A0AAX3NWQ3"/>
<dbReference type="PANTHER" id="PTHR30595">
    <property type="entry name" value="GLPR-RELATED TRANSCRIPTIONAL REPRESSOR"/>
    <property type="match status" value="1"/>
</dbReference>
<dbReference type="EMBL" id="CP118988">
    <property type="protein sequence ID" value="WED77520.1"/>
    <property type="molecule type" value="Genomic_DNA"/>
</dbReference>
<dbReference type="Pfam" id="PF13749">
    <property type="entry name" value="HATPase_c_4"/>
    <property type="match status" value="1"/>
</dbReference>
<keyword evidence="2" id="KW-0067">ATP-binding</keyword>
<accession>A0AAX3NWQ3</accession>
<name>A0AAX3NWQ3_9GAMM</name>
<reference evidence="2" key="1">
    <citation type="submission" date="2023-02" db="EMBL/GenBank/DDBJ databases">
        <title>The sequence of Aeromonas allosaccharophila K520.</title>
        <authorList>
            <person name="Luo X."/>
        </authorList>
    </citation>
    <scope>NUCLEOTIDE SEQUENCE</scope>
    <source>
        <strain evidence="2">K520</strain>
    </source>
</reference>
<dbReference type="InterPro" id="IPR038461">
    <property type="entry name" value="Schlafen_AlbA_2_dom_sf"/>
</dbReference>
<protein>
    <submittedName>
        <fullName evidence="2">ATP-binding protein</fullName>
    </submittedName>
</protein>
<dbReference type="InterPro" id="IPR007421">
    <property type="entry name" value="Schlafen_AlbA_2_dom"/>
</dbReference>
<evidence type="ECO:0000259" key="1">
    <source>
        <dbReference type="Pfam" id="PF04326"/>
    </source>
</evidence>
<evidence type="ECO:0000313" key="2">
    <source>
        <dbReference type="EMBL" id="WED77520.1"/>
    </source>
</evidence>